<evidence type="ECO:0000256" key="12">
    <source>
        <dbReference type="SAM" id="Phobius"/>
    </source>
</evidence>
<evidence type="ECO:0000256" key="9">
    <source>
        <dbReference type="ARBA" id="ARBA00023163"/>
    </source>
</evidence>
<keyword evidence="7 12" id="KW-0472">Membrane</keyword>
<gene>
    <name evidence="14" type="ORF">D0Y65_004732</name>
</gene>
<dbReference type="Gramene" id="XM_028358173.1">
    <property type="protein sequence ID" value="XP_028213974.1"/>
    <property type="gene ID" value="LOC114396271"/>
</dbReference>
<dbReference type="SUPFAM" id="SSF101941">
    <property type="entry name" value="NAC domain"/>
    <property type="match status" value="1"/>
</dbReference>
<evidence type="ECO:0000256" key="3">
    <source>
        <dbReference type="ARBA" id="ARBA00022692"/>
    </source>
</evidence>
<evidence type="ECO:0000256" key="10">
    <source>
        <dbReference type="ARBA" id="ARBA00023242"/>
    </source>
</evidence>
<dbReference type="InterPro" id="IPR003441">
    <property type="entry name" value="NAC-dom"/>
</dbReference>
<evidence type="ECO:0000313" key="15">
    <source>
        <dbReference type="Proteomes" id="UP000289340"/>
    </source>
</evidence>
<feature type="region of interest" description="Disordered" evidence="11">
    <location>
        <begin position="484"/>
        <end position="525"/>
    </location>
</feature>
<dbReference type="PANTHER" id="PTHR31744">
    <property type="entry name" value="PROTEIN CUP-SHAPED COTYLEDON 2-RELATED"/>
    <property type="match status" value="1"/>
</dbReference>
<feature type="compositionally biased region" description="Polar residues" evidence="11">
    <location>
        <begin position="187"/>
        <end position="196"/>
    </location>
</feature>
<dbReference type="Pfam" id="PF02365">
    <property type="entry name" value="NAM"/>
    <property type="match status" value="1"/>
</dbReference>
<keyword evidence="9" id="KW-0804">Transcription</keyword>
<dbReference type="GO" id="GO:0005634">
    <property type="term" value="C:nucleus"/>
    <property type="evidence" value="ECO:0007669"/>
    <property type="project" value="UniProtKB-SubCell"/>
</dbReference>
<keyword evidence="15" id="KW-1185">Reference proteome</keyword>
<dbReference type="PANTHER" id="PTHR31744:SF216">
    <property type="entry name" value="NAC TRANSCRIPTION FACTOR"/>
    <property type="match status" value="1"/>
</dbReference>
<keyword evidence="10" id="KW-0539">Nucleus</keyword>
<evidence type="ECO:0000256" key="4">
    <source>
        <dbReference type="ARBA" id="ARBA00022989"/>
    </source>
</evidence>
<evidence type="ECO:0000256" key="11">
    <source>
        <dbReference type="SAM" id="MobiDB-lite"/>
    </source>
</evidence>
<evidence type="ECO:0000256" key="5">
    <source>
        <dbReference type="ARBA" id="ARBA00023015"/>
    </source>
</evidence>
<organism evidence="14 15">
    <name type="scientific">Glycine soja</name>
    <name type="common">Wild soybean</name>
    <dbReference type="NCBI Taxonomy" id="3848"/>
    <lineage>
        <taxon>Eukaryota</taxon>
        <taxon>Viridiplantae</taxon>
        <taxon>Streptophyta</taxon>
        <taxon>Embryophyta</taxon>
        <taxon>Tracheophyta</taxon>
        <taxon>Spermatophyta</taxon>
        <taxon>Magnoliopsida</taxon>
        <taxon>eudicotyledons</taxon>
        <taxon>Gunneridae</taxon>
        <taxon>Pentapetalae</taxon>
        <taxon>rosids</taxon>
        <taxon>fabids</taxon>
        <taxon>Fabales</taxon>
        <taxon>Fabaceae</taxon>
        <taxon>Papilionoideae</taxon>
        <taxon>50 kb inversion clade</taxon>
        <taxon>NPAAA clade</taxon>
        <taxon>indigoferoid/millettioid clade</taxon>
        <taxon>Phaseoleae</taxon>
        <taxon>Glycine</taxon>
        <taxon>Glycine subgen. Soja</taxon>
    </lineage>
</organism>
<keyword evidence="3 12" id="KW-0812">Transmembrane</keyword>
<keyword evidence="5" id="KW-0805">Transcription regulation</keyword>
<evidence type="ECO:0000256" key="6">
    <source>
        <dbReference type="ARBA" id="ARBA00023125"/>
    </source>
</evidence>
<evidence type="ECO:0000256" key="8">
    <source>
        <dbReference type="ARBA" id="ARBA00023159"/>
    </source>
</evidence>
<accession>A0A445LSL9</accession>
<protein>
    <submittedName>
        <fullName evidence="14">Protein NTM1-like 9 isoform A</fullName>
    </submittedName>
</protein>
<comment type="caution">
    <text evidence="14">The sequence shown here is derived from an EMBL/GenBank/DDBJ whole genome shotgun (WGS) entry which is preliminary data.</text>
</comment>
<dbReference type="SMR" id="A0A445LSL9"/>
<proteinExistence type="predicted"/>
<feature type="transmembrane region" description="Helical" evidence="12">
    <location>
        <begin position="563"/>
        <end position="587"/>
    </location>
</feature>
<dbReference type="PROSITE" id="PS51005">
    <property type="entry name" value="NAC"/>
    <property type="match status" value="1"/>
</dbReference>
<dbReference type="EMBL" id="QZWG01000002">
    <property type="protein sequence ID" value="RZC26205.1"/>
    <property type="molecule type" value="Genomic_DNA"/>
</dbReference>
<reference evidence="14 15" key="1">
    <citation type="submission" date="2018-09" db="EMBL/GenBank/DDBJ databases">
        <title>A high-quality reference genome of wild soybean provides a powerful tool to mine soybean genomes.</title>
        <authorList>
            <person name="Xie M."/>
            <person name="Chung C.Y.L."/>
            <person name="Li M.-W."/>
            <person name="Wong F.-L."/>
            <person name="Chan T.-F."/>
            <person name="Lam H.-M."/>
        </authorList>
    </citation>
    <scope>NUCLEOTIDE SEQUENCE [LARGE SCALE GENOMIC DNA]</scope>
    <source>
        <strain evidence="15">cv. W05</strain>
        <tissue evidence="14">Hypocotyl of etiolated seedlings</tissue>
    </source>
</reference>
<feature type="region of interest" description="Disordered" evidence="11">
    <location>
        <begin position="176"/>
        <end position="227"/>
    </location>
</feature>
<evidence type="ECO:0000256" key="1">
    <source>
        <dbReference type="ARBA" id="ARBA00004123"/>
    </source>
</evidence>
<dbReference type="AlphaFoldDB" id="A0A445LSL9"/>
<dbReference type="GO" id="GO:0000976">
    <property type="term" value="F:transcription cis-regulatory region binding"/>
    <property type="evidence" value="ECO:0007669"/>
    <property type="project" value="UniProtKB-ARBA"/>
</dbReference>
<dbReference type="InterPro" id="IPR036093">
    <property type="entry name" value="NAC_dom_sf"/>
</dbReference>
<keyword evidence="8" id="KW-0010">Activator</keyword>
<sequence>MGAVVECYPQPRTAVLSLNTLPLGFRFRPTDEELIDYYLRSKINGNGDDVWVIREIDVCKWEPWDLPDLSVVRNKDPEWFFFCPQDRKYPNGHRLNRATSHGYWKATGKDRRIKSGSTLIGMKKTLVFYTGRAPKGKRTNWVMHEYRPTLKELDGTNPGQNPYVLCRLFKKQDESLEASNGDDVDRTASTPMTANYSPDEIQSDSALVPASSSQVTEDDKPLPVISENSEEAISNIITPGEIHSDGCNAPDAQDQIVEPVAEEDQPLNVDIFYDPTNLPLDDKLFSPVHAHFPTDFYYQANNQSELQYGTNENISEFFDSVVNWDAFSHDTSSLDLSSSFLINNTDNGSGSDSDVEMTNMPHLQALHNYPKEAVEQKSNVGLFQNNFQMALSNDSTMGQVHNMVNYCEQPRNFDAFVSADTGIRIRTRPGRNEQPNMDTMVQSQGIAPRRIRLGVVRRPLGSQDGSCACAPEDHNSKTIITAEKKASESENHAADGSSTVSDMSSTVTDDVDEPEEASPESTDLRNISEKHVATAESVAGSKVLLVNRRVHYTSKVSSNRATWSNVLAVSAAVLVSAILLVNIWAYVRS</sequence>
<feature type="compositionally biased region" description="Low complexity" evidence="11">
    <location>
        <begin position="495"/>
        <end position="508"/>
    </location>
</feature>
<evidence type="ECO:0000256" key="7">
    <source>
        <dbReference type="ARBA" id="ARBA00023136"/>
    </source>
</evidence>
<dbReference type="Proteomes" id="UP000289340">
    <property type="component" value="Chromosome 2"/>
</dbReference>
<feature type="domain" description="NAC" evidence="13">
    <location>
        <begin position="21"/>
        <end position="171"/>
    </location>
</feature>
<feature type="compositionally biased region" description="Basic and acidic residues" evidence="11">
    <location>
        <begin position="484"/>
        <end position="493"/>
    </location>
</feature>
<evidence type="ECO:0000256" key="2">
    <source>
        <dbReference type="ARBA" id="ARBA00004167"/>
    </source>
</evidence>
<evidence type="ECO:0000259" key="13">
    <source>
        <dbReference type="PROSITE" id="PS51005"/>
    </source>
</evidence>
<feature type="compositionally biased region" description="Acidic residues" evidence="11">
    <location>
        <begin position="509"/>
        <end position="518"/>
    </location>
</feature>
<keyword evidence="6" id="KW-0238">DNA-binding</keyword>
<dbReference type="GO" id="GO:0006355">
    <property type="term" value="P:regulation of DNA-templated transcription"/>
    <property type="evidence" value="ECO:0007669"/>
    <property type="project" value="InterPro"/>
</dbReference>
<dbReference type="Gene3D" id="2.170.150.80">
    <property type="entry name" value="NAC domain"/>
    <property type="match status" value="1"/>
</dbReference>
<dbReference type="GO" id="GO:0016020">
    <property type="term" value="C:membrane"/>
    <property type="evidence" value="ECO:0007669"/>
    <property type="project" value="UniProtKB-SubCell"/>
</dbReference>
<comment type="subcellular location">
    <subcellularLocation>
        <location evidence="2">Membrane</location>
        <topology evidence="2">Single-pass membrane protein</topology>
    </subcellularLocation>
    <subcellularLocation>
        <location evidence="1">Nucleus</location>
    </subcellularLocation>
</comment>
<dbReference type="FunFam" id="2.170.150.80:FF:000002">
    <property type="entry name" value="Nac domain-containing protein 86"/>
    <property type="match status" value="1"/>
</dbReference>
<evidence type="ECO:0000313" key="14">
    <source>
        <dbReference type="EMBL" id="RZC26205.1"/>
    </source>
</evidence>
<name>A0A445LSL9_GLYSO</name>
<keyword evidence="4 12" id="KW-1133">Transmembrane helix</keyword>